<evidence type="ECO:0000313" key="2">
    <source>
        <dbReference type="Proteomes" id="UP001208570"/>
    </source>
</evidence>
<comment type="caution">
    <text evidence="1">The sequence shown here is derived from an EMBL/GenBank/DDBJ whole genome shotgun (WGS) entry which is preliminary data.</text>
</comment>
<dbReference type="AlphaFoldDB" id="A0AAD9JC77"/>
<organism evidence="1 2">
    <name type="scientific">Paralvinella palmiformis</name>
    <dbReference type="NCBI Taxonomy" id="53620"/>
    <lineage>
        <taxon>Eukaryota</taxon>
        <taxon>Metazoa</taxon>
        <taxon>Spiralia</taxon>
        <taxon>Lophotrochozoa</taxon>
        <taxon>Annelida</taxon>
        <taxon>Polychaeta</taxon>
        <taxon>Sedentaria</taxon>
        <taxon>Canalipalpata</taxon>
        <taxon>Terebellida</taxon>
        <taxon>Terebelliformia</taxon>
        <taxon>Alvinellidae</taxon>
        <taxon>Paralvinella</taxon>
    </lineage>
</organism>
<accession>A0AAD9JC77</accession>
<dbReference type="Proteomes" id="UP001208570">
    <property type="component" value="Unassembled WGS sequence"/>
</dbReference>
<gene>
    <name evidence="1" type="ORF">LSH36_404g03040</name>
</gene>
<reference evidence="1" key="1">
    <citation type="journal article" date="2023" name="Mol. Biol. Evol.">
        <title>Third-Generation Sequencing Reveals the Adaptive Role of the Epigenome in Three Deep-Sea Polychaetes.</title>
        <authorList>
            <person name="Perez M."/>
            <person name="Aroh O."/>
            <person name="Sun Y."/>
            <person name="Lan Y."/>
            <person name="Juniper S.K."/>
            <person name="Young C.R."/>
            <person name="Angers B."/>
            <person name="Qian P.Y."/>
        </authorList>
    </citation>
    <scope>NUCLEOTIDE SEQUENCE</scope>
    <source>
        <strain evidence="1">P08H-3</strain>
    </source>
</reference>
<proteinExistence type="predicted"/>
<sequence length="176" mass="20510">MSWVQTVVVVVVVVVMYRGCGYGSKTGRHRNRIIFRFTDGVTDYVERHLLADWLKTDELGEEEWRRESPFIARSEATQILQRPDLGRLRQLSAWTGRRSDISEGWEEILTPKYQVDVLHHIYSAIDASLFTDERKHHLLDKILLGSITDIQAPRQPFRQPTSVRQATNYWDSASLR</sequence>
<dbReference type="EMBL" id="JAODUP010000404">
    <property type="protein sequence ID" value="KAK2150469.1"/>
    <property type="molecule type" value="Genomic_DNA"/>
</dbReference>
<name>A0AAD9JC77_9ANNE</name>
<keyword evidence="2" id="KW-1185">Reference proteome</keyword>
<protein>
    <submittedName>
        <fullName evidence="1">Uncharacterized protein</fullName>
    </submittedName>
</protein>
<evidence type="ECO:0000313" key="1">
    <source>
        <dbReference type="EMBL" id="KAK2150469.1"/>
    </source>
</evidence>